<feature type="compositionally biased region" description="Acidic residues" evidence="1">
    <location>
        <begin position="11"/>
        <end position="20"/>
    </location>
</feature>
<dbReference type="OrthoDB" id="7872878at2759"/>
<proteinExistence type="predicted"/>
<feature type="compositionally biased region" description="Polar residues" evidence="1">
    <location>
        <begin position="30"/>
        <end position="67"/>
    </location>
</feature>
<evidence type="ECO:0000313" key="2">
    <source>
        <dbReference type="EMBL" id="EDV51774.1"/>
    </source>
</evidence>
<protein>
    <submittedName>
        <fullName evidence="2">Uncharacterized protein</fullName>
    </submittedName>
</protein>
<dbReference type="Proteomes" id="UP000008711">
    <property type="component" value="Unassembled WGS sequence"/>
</dbReference>
<feature type="region of interest" description="Disordered" evidence="1">
    <location>
        <begin position="1"/>
        <end position="68"/>
    </location>
</feature>
<feature type="compositionally biased region" description="Basic and acidic residues" evidence="1">
    <location>
        <begin position="1"/>
        <end position="10"/>
    </location>
</feature>
<feature type="compositionally biased region" description="Polar residues" evidence="1">
    <location>
        <begin position="217"/>
        <end position="226"/>
    </location>
</feature>
<sequence length="254" mass="28073">MSSSELHAEAEDIEEIEEDPPISFAPAPMSPNQNLDASQSDTVSQTVSPSVSITSVNGSQASGSGESNMELETGLFGLRSVRGTTNLIPPAAVTSTPSPSTRLPAWQVVRRRLSSNPSRLSMPEESRLQDNSITLLEALGNRRSTRETREMSRRFSQFMLDLNGYVPTDESFRRRRRRARAEAIARAHARRMRAGSLSEAEPREPPSSFAQVLRRGNSVSDCSQCSSDEEQNHIKGKHVKPTVPSHLSEWLYPI</sequence>
<dbReference type="OMA" id="HLSEWLY"/>
<evidence type="ECO:0000256" key="1">
    <source>
        <dbReference type="SAM" id="MobiDB-lite"/>
    </source>
</evidence>
<dbReference type="PhylomeDB" id="B3ND52"/>
<organism evidence="2 3">
    <name type="scientific">Drosophila erecta</name>
    <name type="common">Fruit fly</name>
    <dbReference type="NCBI Taxonomy" id="7220"/>
    <lineage>
        <taxon>Eukaryota</taxon>
        <taxon>Metazoa</taxon>
        <taxon>Ecdysozoa</taxon>
        <taxon>Arthropoda</taxon>
        <taxon>Hexapoda</taxon>
        <taxon>Insecta</taxon>
        <taxon>Pterygota</taxon>
        <taxon>Neoptera</taxon>
        <taxon>Endopterygota</taxon>
        <taxon>Diptera</taxon>
        <taxon>Brachycera</taxon>
        <taxon>Muscomorpha</taxon>
        <taxon>Ephydroidea</taxon>
        <taxon>Drosophilidae</taxon>
        <taxon>Drosophila</taxon>
        <taxon>Sophophora</taxon>
    </lineage>
</organism>
<reference evidence="2 3" key="1">
    <citation type="journal article" date="2007" name="Nature">
        <title>Evolution of genes and genomes on the Drosophila phylogeny.</title>
        <authorList>
            <consortium name="Drosophila 12 Genomes Consortium"/>
            <person name="Clark A.G."/>
            <person name="Eisen M.B."/>
            <person name="Smith D.R."/>
            <person name="Bergman C.M."/>
            <person name="Oliver B."/>
            <person name="Markow T.A."/>
            <person name="Kaufman T.C."/>
            <person name="Kellis M."/>
            <person name="Gelbart W."/>
            <person name="Iyer V.N."/>
            <person name="Pollard D.A."/>
            <person name="Sackton T.B."/>
            <person name="Larracuente A.M."/>
            <person name="Singh N.D."/>
            <person name="Abad J.P."/>
            <person name="Abt D.N."/>
            <person name="Adryan B."/>
            <person name="Aguade M."/>
            <person name="Akashi H."/>
            <person name="Anderson W.W."/>
            <person name="Aquadro C.F."/>
            <person name="Ardell D.H."/>
            <person name="Arguello R."/>
            <person name="Artieri C.G."/>
            <person name="Barbash D.A."/>
            <person name="Barker D."/>
            <person name="Barsanti P."/>
            <person name="Batterham P."/>
            <person name="Batzoglou S."/>
            <person name="Begun D."/>
            <person name="Bhutkar A."/>
            <person name="Blanco E."/>
            <person name="Bosak S.A."/>
            <person name="Bradley R.K."/>
            <person name="Brand A.D."/>
            <person name="Brent M.R."/>
            <person name="Brooks A.N."/>
            <person name="Brown R.H."/>
            <person name="Butlin R.K."/>
            <person name="Caggese C."/>
            <person name="Calvi B.R."/>
            <person name="Bernardo de Carvalho A."/>
            <person name="Caspi A."/>
            <person name="Castrezana S."/>
            <person name="Celniker S.E."/>
            <person name="Chang J.L."/>
            <person name="Chapple C."/>
            <person name="Chatterji S."/>
            <person name="Chinwalla A."/>
            <person name="Civetta A."/>
            <person name="Clifton S.W."/>
            <person name="Comeron J.M."/>
            <person name="Costello J.C."/>
            <person name="Coyne J.A."/>
            <person name="Daub J."/>
            <person name="David R.G."/>
            <person name="Delcher A.L."/>
            <person name="Delehaunty K."/>
            <person name="Do C.B."/>
            <person name="Ebling H."/>
            <person name="Edwards K."/>
            <person name="Eickbush T."/>
            <person name="Evans J.D."/>
            <person name="Filipski A."/>
            <person name="Findeiss S."/>
            <person name="Freyhult E."/>
            <person name="Fulton L."/>
            <person name="Fulton R."/>
            <person name="Garcia A.C."/>
            <person name="Gardiner A."/>
            <person name="Garfield D.A."/>
            <person name="Garvin B.E."/>
            <person name="Gibson G."/>
            <person name="Gilbert D."/>
            <person name="Gnerre S."/>
            <person name="Godfrey J."/>
            <person name="Good R."/>
            <person name="Gotea V."/>
            <person name="Gravely B."/>
            <person name="Greenberg A.J."/>
            <person name="Griffiths-Jones S."/>
            <person name="Gross S."/>
            <person name="Guigo R."/>
            <person name="Gustafson E.A."/>
            <person name="Haerty W."/>
            <person name="Hahn M.W."/>
            <person name="Halligan D.L."/>
            <person name="Halpern A.L."/>
            <person name="Halter G.M."/>
            <person name="Han M.V."/>
            <person name="Heger A."/>
            <person name="Hillier L."/>
            <person name="Hinrichs A.S."/>
            <person name="Holmes I."/>
            <person name="Hoskins R.A."/>
            <person name="Hubisz M.J."/>
            <person name="Hultmark D."/>
            <person name="Huntley M.A."/>
            <person name="Jaffe D.B."/>
            <person name="Jagadeeshan S."/>
            <person name="Jeck W.R."/>
            <person name="Johnson J."/>
            <person name="Jones C.D."/>
            <person name="Jordan W.C."/>
            <person name="Karpen G.H."/>
            <person name="Kataoka E."/>
            <person name="Keightley P.D."/>
            <person name="Kheradpour P."/>
            <person name="Kirkness E.F."/>
            <person name="Koerich L.B."/>
            <person name="Kristiansen K."/>
            <person name="Kudrna D."/>
            <person name="Kulathinal R.J."/>
            <person name="Kumar S."/>
            <person name="Kwok R."/>
            <person name="Lander E."/>
            <person name="Langley C.H."/>
            <person name="Lapoint R."/>
            <person name="Lazzaro B.P."/>
            <person name="Lee S.J."/>
            <person name="Levesque L."/>
            <person name="Li R."/>
            <person name="Lin C.F."/>
            <person name="Lin M.F."/>
            <person name="Lindblad-Toh K."/>
            <person name="Llopart A."/>
            <person name="Long M."/>
            <person name="Low L."/>
            <person name="Lozovsky E."/>
            <person name="Lu J."/>
            <person name="Luo M."/>
            <person name="Machado C.A."/>
            <person name="Makalowski W."/>
            <person name="Marzo M."/>
            <person name="Matsuda M."/>
            <person name="Matzkin L."/>
            <person name="McAllister B."/>
            <person name="McBride C.S."/>
            <person name="McKernan B."/>
            <person name="McKernan K."/>
            <person name="Mendez-Lago M."/>
            <person name="Minx P."/>
            <person name="Mollenhauer M.U."/>
            <person name="Montooth K."/>
            <person name="Mount S.M."/>
            <person name="Mu X."/>
            <person name="Myers E."/>
            <person name="Negre B."/>
            <person name="Newfeld S."/>
            <person name="Nielsen R."/>
            <person name="Noor M.A."/>
            <person name="O'Grady P."/>
            <person name="Pachter L."/>
            <person name="Papaceit M."/>
            <person name="Parisi M.J."/>
            <person name="Parisi M."/>
            <person name="Parts L."/>
            <person name="Pedersen J.S."/>
            <person name="Pesole G."/>
            <person name="Phillippy A.M."/>
            <person name="Ponting C.P."/>
            <person name="Pop M."/>
            <person name="Porcelli D."/>
            <person name="Powell J.R."/>
            <person name="Prohaska S."/>
            <person name="Pruitt K."/>
            <person name="Puig M."/>
            <person name="Quesneville H."/>
            <person name="Ram K.R."/>
            <person name="Rand D."/>
            <person name="Rasmussen M.D."/>
            <person name="Reed L.K."/>
            <person name="Reenan R."/>
            <person name="Reily A."/>
            <person name="Remington K.A."/>
            <person name="Rieger T.T."/>
            <person name="Ritchie M.G."/>
            <person name="Robin C."/>
            <person name="Rogers Y.H."/>
            <person name="Rohde C."/>
            <person name="Rozas J."/>
            <person name="Rubenfield M.J."/>
            <person name="Ruiz A."/>
            <person name="Russo S."/>
            <person name="Salzberg S.L."/>
            <person name="Sanchez-Gracia A."/>
            <person name="Saranga D.J."/>
            <person name="Sato H."/>
            <person name="Schaeffer S.W."/>
            <person name="Schatz M.C."/>
            <person name="Schlenke T."/>
            <person name="Schwartz R."/>
            <person name="Segarra C."/>
            <person name="Singh R.S."/>
            <person name="Sirot L."/>
            <person name="Sirota M."/>
            <person name="Sisneros N.B."/>
            <person name="Smith C.D."/>
            <person name="Smith T.F."/>
            <person name="Spieth J."/>
            <person name="Stage D.E."/>
            <person name="Stark A."/>
            <person name="Stephan W."/>
            <person name="Strausberg R.L."/>
            <person name="Strempel S."/>
            <person name="Sturgill D."/>
            <person name="Sutton G."/>
            <person name="Sutton G.G."/>
            <person name="Tao W."/>
            <person name="Teichmann S."/>
            <person name="Tobari Y.N."/>
            <person name="Tomimura Y."/>
            <person name="Tsolas J.M."/>
            <person name="Valente V.L."/>
            <person name="Venter E."/>
            <person name="Venter J.C."/>
            <person name="Vicario S."/>
            <person name="Vieira F.G."/>
            <person name="Vilella A.J."/>
            <person name="Villasante A."/>
            <person name="Walenz B."/>
            <person name="Wang J."/>
            <person name="Wasserman M."/>
            <person name="Watts T."/>
            <person name="Wilson D."/>
            <person name="Wilson R.K."/>
            <person name="Wing R.A."/>
            <person name="Wolfner M.F."/>
            <person name="Wong A."/>
            <person name="Wong G.K."/>
            <person name="Wu C.I."/>
            <person name="Wu G."/>
            <person name="Yamamoto D."/>
            <person name="Yang H.P."/>
            <person name="Yang S.P."/>
            <person name="Yorke J.A."/>
            <person name="Yoshida K."/>
            <person name="Zdobnov E."/>
            <person name="Zhang P."/>
            <person name="Zhang Y."/>
            <person name="Zimin A.V."/>
            <person name="Baldwin J."/>
            <person name="Abdouelleil A."/>
            <person name="Abdulkadir J."/>
            <person name="Abebe A."/>
            <person name="Abera B."/>
            <person name="Abreu J."/>
            <person name="Acer S.C."/>
            <person name="Aftuck L."/>
            <person name="Alexander A."/>
            <person name="An P."/>
            <person name="Anderson E."/>
            <person name="Anderson S."/>
            <person name="Arachi H."/>
            <person name="Azer M."/>
            <person name="Bachantsang P."/>
            <person name="Barry A."/>
            <person name="Bayul T."/>
            <person name="Berlin A."/>
            <person name="Bessette D."/>
            <person name="Bloom T."/>
            <person name="Blye J."/>
            <person name="Boguslavskiy L."/>
            <person name="Bonnet C."/>
            <person name="Boukhgalter B."/>
            <person name="Bourzgui I."/>
            <person name="Brown A."/>
            <person name="Cahill P."/>
            <person name="Channer S."/>
            <person name="Cheshatsang Y."/>
            <person name="Chuda L."/>
            <person name="Citroen M."/>
            <person name="Collymore A."/>
            <person name="Cooke P."/>
            <person name="Costello M."/>
            <person name="D'Aco K."/>
            <person name="Daza R."/>
            <person name="De Haan G."/>
            <person name="DeGray S."/>
            <person name="DeMaso C."/>
            <person name="Dhargay N."/>
            <person name="Dooley K."/>
            <person name="Dooley E."/>
            <person name="Doricent M."/>
            <person name="Dorje P."/>
            <person name="Dorjee K."/>
            <person name="Dupes A."/>
            <person name="Elong R."/>
            <person name="Falk J."/>
            <person name="Farina A."/>
            <person name="Faro S."/>
            <person name="Ferguson D."/>
            <person name="Fisher S."/>
            <person name="Foley C.D."/>
            <person name="Franke A."/>
            <person name="Friedrich D."/>
            <person name="Gadbois L."/>
            <person name="Gearin G."/>
            <person name="Gearin C.R."/>
            <person name="Giannoukos G."/>
            <person name="Goode T."/>
            <person name="Graham J."/>
            <person name="Grandbois E."/>
            <person name="Grewal S."/>
            <person name="Gyaltsen K."/>
            <person name="Hafez N."/>
            <person name="Hagos B."/>
            <person name="Hall J."/>
            <person name="Henson C."/>
            <person name="Hollinger A."/>
            <person name="Honan T."/>
            <person name="Huard M.D."/>
            <person name="Hughes L."/>
            <person name="Hurhula B."/>
            <person name="Husby M.E."/>
            <person name="Kamat A."/>
            <person name="Kanga B."/>
            <person name="Kashin S."/>
            <person name="Khazanovich D."/>
            <person name="Kisner P."/>
            <person name="Lance K."/>
            <person name="Lara M."/>
            <person name="Lee W."/>
            <person name="Lennon N."/>
            <person name="Letendre F."/>
            <person name="LeVine R."/>
            <person name="Lipovsky A."/>
            <person name="Liu X."/>
            <person name="Liu J."/>
            <person name="Liu S."/>
            <person name="Lokyitsang T."/>
            <person name="Lokyitsang Y."/>
            <person name="Lubonja R."/>
            <person name="Lui A."/>
            <person name="MacDonald P."/>
            <person name="Magnisalis V."/>
            <person name="Maru K."/>
            <person name="Matthews C."/>
            <person name="McCusker W."/>
            <person name="McDonough S."/>
            <person name="Mehta T."/>
            <person name="Meldrim J."/>
            <person name="Meneus L."/>
            <person name="Mihai O."/>
            <person name="Mihalev A."/>
            <person name="Mihova T."/>
            <person name="Mittelman R."/>
            <person name="Mlenga V."/>
            <person name="Montmayeur A."/>
            <person name="Mulrain L."/>
            <person name="Navidi A."/>
            <person name="Naylor J."/>
            <person name="Negash T."/>
            <person name="Nguyen T."/>
            <person name="Nguyen N."/>
            <person name="Nicol R."/>
            <person name="Norbu C."/>
            <person name="Norbu N."/>
            <person name="Novod N."/>
            <person name="O'Neill B."/>
            <person name="Osman S."/>
            <person name="Markiewicz E."/>
            <person name="Oyono O.L."/>
            <person name="Patti C."/>
            <person name="Phunkhang P."/>
            <person name="Pierre F."/>
            <person name="Priest M."/>
            <person name="Raghuraman S."/>
            <person name="Rege F."/>
            <person name="Reyes R."/>
            <person name="Rise C."/>
            <person name="Rogov P."/>
            <person name="Ross K."/>
            <person name="Ryan E."/>
            <person name="Settipalli S."/>
            <person name="Shea T."/>
            <person name="Sherpa N."/>
            <person name="Shi L."/>
            <person name="Shih D."/>
            <person name="Sparrow T."/>
            <person name="Spaulding J."/>
            <person name="Stalker J."/>
            <person name="Stange-Thomann N."/>
            <person name="Stavropoulos S."/>
            <person name="Stone C."/>
            <person name="Strader C."/>
            <person name="Tesfaye S."/>
            <person name="Thomson T."/>
            <person name="Thoulutsang Y."/>
            <person name="Thoulutsang D."/>
            <person name="Topham K."/>
            <person name="Topping I."/>
            <person name="Tsamla T."/>
            <person name="Vassiliev H."/>
            <person name="Vo A."/>
            <person name="Wangchuk T."/>
            <person name="Wangdi T."/>
            <person name="Weiand M."/>
            <person name="Wilkinson J."/>
            <person name="Wilson A."/>
            <person name="Yadav S."/>
            <person name="Young G."/>
            <person name="Yu Q."/>
            <person name="Zembek L."/>
            <person name="Zhong D."/>
            <person name="Zimmer A."/>
            <person name="Zwirko Z."/>
            <person name="Jaffe D.B."/>
            <person name="Alvarez P."/>
            <person name="Brockman W."/>
            <person name="Butler J."/>
            <person name="Chin C."/>
            <person name="Gnerre S."/>
            <person name="Grabherr M."/>
            <person name="Kleber M."/>
            <person name="Mauceli E."/>
            <person name="MacCallum I."/>
        </authorList>
    </citation>
    <scope>NUCLEOTIDE SEQUENCE [LARGE SCALE GENOMIC DNA]</scope>
    <source>
        <strain evidence="2 3">TSC#14021-0224.01</strain>
    </source>
</reference>
<evidence type="ECO:0000313" key="3">
    <source>
        <dbReference type="Proteomes" id="UP000008711"/>
    </source>
</evidence>
<reference evidence="2 3" key="2">
    <citation type="journal article" date="2008" name="Bioinformatics">
        <title>Assembly reconciliation.</title>
        <authorList>
            <person name="Zimin A.V."/>
            <person name="Smith D.R."/>
            <person name="Sutton G."/>
            <person name="Yorke J.A."/>
        </authorList>
    </citation>
    <scope>NUCLEOTIDE SEQUENCE [LARGE SCALE GENOMIC DNA]</scope>
    <source>
        <strain evidence="2 3">TSC#14021-0224.01</strain>
    </source>
</reference>
<feature type="region of interest" description="Disordered" evidence="1">
    <location>
        <begin position="190"/>
        <end position="240"/>
    </location>
</feature>
<name>B3ND52_DROER</name>
<gene>
    <name evidence="2" type="primary">Dere\GG13714</name>
    <name evidence="2" type="synonym">dere_GLEANR_13954</name>
    <name evidence="2" type="synonym">GG13714</name>
    <name evidence="2" type="ORF">Dere_GG13714</name>
</gene>
<dbReference type="AlphaFoldDB" id="B3ND52"/>
<dbReference type="EMBL" id="CH954178">
    <property type="protein sequence ID" value="EDV51774.1"/>
    <property type="molecule type" value="Genomic_DNA"/>
</dbReference>
<dbReference type="KEGG" id="der:6545741"/>
<dbReference type="HOGENOM" id="CLU_1054765_0_0_1"/>
<accession>B3ND52</accession>
<keyword evidence="3" id="KW-1185">Reference proteome</keyword>